<evidence type="ECO:0000256" key="3">
    <source>
        <dbReference type="ARBA" id="ARBA00022840"/>
    </source>
</evidence>
<protein>
    <submittedName>
        <fullName evidence="5">Inhibitor of KinA</fullName>
    </submittedName>
</protein>
<dbReference type="SUPFAM" id="SSF50891">
    <property type="entry name" value="Cyclophilin-like"/>
    <property type="match status" value="1"/>
</dbReference>
<sequence>MSDHQEKLLAEAVFKPLGDSALIVQIGIGIHPNIQKRVYALSEWMNCHPFTGFIESVPAYNNVTIFYHPIIVCQNAPANLTPYEFVCHYVKKVIKQLDIETNQQERCIDIPVLYGGKYGPDLEYVAQYHNLSVEEVIMIHSREEYLVYMLGFAPGFPFLGGMDEIIATPRKKTPRLSIEQGSVGIAGKQTGIYPLKTPGGWQIIGRTPLSLFHPSKSSPTLLHPGDKIRFVSISQEEFDRYREMSECL</sequence>
<gene>
    <name evidence="5" type="ORF">J2S13_001802</name>
</gene>
<dbReference type="InterPro" id="IPR003833">
    <property type="entry name" value="CT_C_D"/>
</dbReference>
<dbReference type="InterPro" id="IPR010016">
    <property type="entry name" value="PxpB"/>
</dbReference>
<evidence type="ECO:0000256" key="1">
    <source>
        <dbReference type="ARBA" id="ARBA00022741"/>
    </source>
</evidence>
<dbReference type="SMART" id="SM00796">
    <property type="entry name" value="AHS1"/>
    <property type="match status" value="1"/>
</dbReference>
<dbReference type="Gene3D" id="3.30.1360.40">
    <property type="match status" value="1"/>
</dbReference>
<dbReference type="InterPro" id="IPR029000">
    <property type="entry name" value="Cyclophilin-like_dom_sf"/>
</dbReference>
<organism evidence="5 6">
    <name type="scientific">Oikeobacillus pervagus</name>
    <dbReference type="NCBI Taxonomy" id="1325931"/>
    <lineage>
        <taxon>Bacteria</taxon>
        <taxon>Bacillati</taxon>
        <taxon>Bacillota</taxon>
        <taxon>Bacilli</taxon>
        <taxon>Bacillales</taxon>
        <taxon>Bacillaceae</taxon>
        <taxon>Oikeobacillus</taxon>
    </lineage>
</organism>
<dbReference type="PANTHER" id="PTHR34698:SF2">
    <property type="entry name" value="5-OXOPROLINASE SUBUNIT B"/>
    <property type="match status" value="1"/>
</dbReference>
<feature type="domain" description="Carboxyltransferase" evidence="4">
    <location>
        <begin position="12"/>
        <end position="222"/>
    </location>
</feature>
<dbReference type="NCBIfam" id="TIGR00370">
    <property type="entry name" value="5-oxoprolinase subunit PxpB"/>
    <property type="match status" value="1"/>
</dbReference>
<comment type="caution">
    <text evidence="5">The sequence shown here is derived from an EMBL/GenBank/DDBJ whole genome shotgun (WGS) entry which is preliminary data.</text>
</comment>
<evidence type="ECO:0000313" key="5">
    <source>
        <dbReference type="EMBL" id="MDQ0215389.1"/>
    </source>
</evidence>
<proteinExistence type="predicted"/>
<dbReference type="GO" id="GO:0016787">
    <property type="term" value="F:hydrolase activity"/>
    <property type="evidence" value="ECO:0007669"/>
    <property type="project" value="UniProtKB-KW"/>
</dbReference>
<evidence type="ECO:0000259" key="4">
    <source>
        <dbReference type="SMART" id="SM00796"/>
    </source>
</evidence>
<keyword evidence="1" id="KW-0547">Nucleotide-binding</keyword>
<name>A0AAJ1SYW4_9BACI</name>
<dbReference type="RefSeq" id="WP_307257389.1">
    <property type="nucleotide sequence ID" value="NZ_JAUSUC010000019.1"/>
</dbReference>
<dbReference type="GO" id="GO:0005524">
    <property type="term" value="F:ATP binding"/>
    <property type="evidence" value="ECO:0007669"/>
    <property type="project" value="UniProtKB-KW"/>
</dbReference>
<dbReference type="PANTHER" id="PTHR34698">
    <property type="entry name" value="5-OXOPROLINASE SUBUNIT B"/>
    <property type="match status" value="1"/>
</dbReference>
<evidence type="ECO:0000256" key="2">
    <source>
        <dbReference type="ARBA" id="ARBA00022801"/>
    </source>
</evidence>
<dbReference type="Pfam" id="PF02682">
    <property type="entry name" value="CT_C_D"/>
    <property type="match status" value="1"/>
</dbReference>
<keyword evidence="2" id="KW-0378">Hydrolase</keyword>
<dbReference type="EMBL" id="JAUSUC010000019">
    <property type="protein sequence ID" value="MDQ0215389.1"/>
    <property type="molecule type" value="Genomic_DNA"/>
</dbReference>
<dbReference type="SUPFAM" id="SSF160467">
    <property type="entry name" value="PH0987 N-terminal domain-like"/>
    <property type="match status" value="1"/>
</dbReference>
<dbReference type="Proteomes" id="UP001237207">
    <property type="component" value="Unassembled WGS sequence"/>
</dbReference>
<keyword evidence="6" id="KW-1185">Reference proteome</keyword>
<accession>A0AAJ1SYW4</accession>
<reference evidence="5" key="1">
    <citation type="submission" date="2023-07" db="EMBL/GenBank/DDBJ databases">
        <title>Genomic Encyclopedia of Type Strains, Phase IV (KMG-IV): sequencing the most valuable type-strain genomes for metagenomic binning, comparative biology and taxonomic classification.</title>
        <authorList>
            <person name="Goeker M."/>
        </authorList>
    </citation>
    <scope>NUCLEOTIDE SEQUENCE</scope>
    <source>
        <strain evidence="5">DSM 23947</strain>
    </source>
</reference>
<evidence type="ECO:0000313" key="6">
    <source>
        <dbReference type="Proteomes" id="UP001237207"/>
    </source>
</evidence>
<dbReference type="AlphaFoldDB" id="A0AAJ1SYW4"/>
<dbReference type="Gene3D" id="2.40.100.10">
    <property type="entry name" value="Cyclophilin-like"/>
    <property type="match status" value="1"/>
</dbReference>
<keyword evidence="3" id="KW-0067">ATP-binding</keyword>